<keyword evidence="1" id="KW-1133">Transmembrane helix</keyword>
<organism evidence="2 3">
    <name type="scientific">Terrabacter carboxydivorans</name>
    <dbReference type="NCBI Taxonomy" id="619730"/>
    <lineage>
        <taxon>Bacteria</taxon>
        <taxon>Bacillati</taxon>
        <taxon>Actinomycetota</taxon>
        <taxon>Actinomycetes</taxon>
        <taxon>Micrococcales</taxon>
        <taxon>Intrasporangiaceae</taxon>
        <taxon>Terrabacter</taxon>
    </lineage>
</organism>
<reference evidence="3" key="1">
    <citation type="journal article" date="2019" name="Int. J. Syst. Evol. Microbiol.">
        <title>The Global Catalogue of Microorganisms (GCM) 10K type strain sequencing project: providing services to taxonomists for standard genome sequencing and annotation.</title>
        <authorList>
            <consortium name="The Broad Institute Genomics Platform"/>
            <consortium name="The Broad Institute Genome Sequencing Center for Infectious Disease"/>
            <person name="Wu L."/>
            <person name="Ma J."/>
        </authorList>
    </citation>
    <scope>NUCLEOTIDE SEQUENCE [LARGE SCALE GENOMIC DNA]</scope>
    <source>
        <strain evidence="3">JCM 16259</strain>
    </source>
</reference>
<dbReference type="Proteomes" id="UP001500730">
    <property type="component" value="Unassembled WGS sequence"/>
</dbReference>
<keyword evidence="3" id="KW-1185">Reference proteome</keyword>
<evidence type="ECO:0000313" key="2">
    <source>
        <dbReference type="EMBL" id="GAA2487039.1"/>
    </source>
</evidence>
<comment type="caution">
    <text evidence="2">The sequence shown here is derived from an EMBL/GenBank/DDBJ whole genome shotgun (WGS) entry which is preliminary data.</text>
</comment>
<feature type="transmembrane region" description="Helical" evidence="1">
    <location>
        <begin position="63"/>
        <end position="84"/>
    </location>
</feature>
<accession>A0ABP5YVV9</accession>
<sequence length="180" mass="18196">MRRVVTLLLAAGAALLVAGLIWPTDRLVVESPGGAVRPLLDIWVWGRVRSRSAESSTDLDGSIVSLAALGASAVVALVAAVLWARRRPGRAGARMSGVVAAVAVGVALVAAVIGLRSGDAAFGWVSMGGEPVFVRTVAAAFPMAALALWAVALVVMVVAVLRRGGAPGSESREAGEPAPS</sequence>
<evidence type="ECO:0000313" key="3">
    <source>
        <dbReference type="Proteomes" id="UP001500730"/>
    </source>
</evidence>
<keyword evidence="1" id="KW-0812">Transmembrane</keyword>
<evidence type="ECO:0000256" key="1">
    <source>
        <dbReference type="SAM" id="Phobius"/>
    </source>
</evidence>
<feature type="transmembrane region" description="Helical" evidence="1">
    <location>
        <begin position="96"/>
        <end position="117"/>
    </location>
</feature>
<proteinExistence type="predicted"/>
<dbReference type="EMBL" id="BAAARE010000010">
    <property type="protein sequence ID" value="GAA2487039.1"/>
    <property type="molecule type" value="Genomic_DNA"/>
</dbReference>
<protein>
    <submittedName>
        <fullName evidence="2">Uncharacterized protein</fullName>
    </submittedName>
</protein>
<dbReference type="RefSeq" id="WP_344255371.1">
    <property type="nucleotide sequence ID" value="NZ_BAAARE010000010.1"/>
</dbReference>
<feature type="transmembrane region" description="Helical" evidence="1">
    <location>
        <begin position="137"/>
        <end position="161"/>
    </location>
</feature>
<name>A0ABP5YVV9_9MICO</name>
<keyword evidence="1" id="KW-0472">Membrane</keyword>
<gene>
    <name evidence="2" type="ORF">GCM10009858_26270</name>
</gene>